<proteinExistence type="predicted"/>
<feature type="domain" description="EF-hand" evidence="4">
    <location>
        <begin position="314"/>
        <end position="349"/>
    </location>
</feature>
<feature type="coiled-coil region" evidence="2">
    <location>
        <begin position="377"/>
        <end position="587"/>
    </location>
</feature>
<dbReference type="InterPro" id="IPR011992">
    <property type="entry name" value="EF-hand-dom_pair"/>
</dbReference>
<feature type="coiled-coil region" evidence="2">
    <location>
        <begin position="74"/>
        <end position="194"/>
    </location>
</feature>
<dbReference type="PROSITE" id="PS00018">
    <property type="entry name" value="EF_HAND_1"/>
    <property type="match status" value="1"/>
</dbReference>
<keyword evidence="2" id="KW-0175">Coiled coil</keyword>
<sequence>MAMLLEEWDLLDRCTARLVKLTATHCLEWSQTLELIRQRLTLLWEGASAMLSSLADPEAAKQMLKRKPIITNNEDLLTAEVVGLRAELSAYEERAILAERRLMETQSTIDYFGGFDEMEKFVLLSTQVELQEAELRSCRALIEELSRSGQRMLVLLPEGSGADEAEKAAAKREADRLVAEKAEAERLKMILSRNHARVIDLFRLWDINSDMRISRPELRRAFDELGFEIPGGALDALFTAFDVNGNQYIDYPEMHNRLRSWAADTEGIVVHLKCMLAEDKGKVIDMFRKWDASGDGRIHQVEVRCALLWLGYEATTDEVSSLFKVLDLDGYGSIEYNEMYKVLKRTSDAQLALAQLAKTKEAAAEAVQRSPEAMEEKMMLEQSIRDKEEILERTRLEAKELMSQNTQLTADKQQLMSQNTQLTTDKQHLLAELMSENAQLICEKAQLTTDKQHLLTELEQALAEIEQLRSELLREKTQQKGDKHVLAEIEQLRSELMSENAQLKAEKEQLLAELEQLRSEHLLAETQLVSETTQLKADRQQQLAENEQLRSDLDEMRSLQSLLHSKVTELQAKVTELQSQAAREARRAAELAKISSQLDTMLTSEADAPLPLPTVDEQALAEPPIAPESPHARRNRAEDDDL</sequence>
<gene>
    <name evidence="5" type="ORF">Ctob_000315</name>
</gene>
<dbReference type="InterPro" id="IPR042847">
    <property type="entry name" value="EFC12"/>
</dbReference>
<feature type="region of interest" description="Disordered" evidence="3">
    <location>
        <begin position="602"/>
        <end position="642"/>
    </location>
</feature>
<dbReference type="SUPFAM" id="SSF47473">
    <property type="entry name" value="EF-hand"/>
    <property type="match status" value="1"/>
</dbReference>
<dbReference type="EMBL" id="JWZX01003273">
    <property type="protein sequence ID" value="KOO22485.1"/>
    <property type="molecule type" value="Genomic_DNA"/>
</dbReference>
<name>A0A0M0J7Q6_9EUKA</name>
<dbReference type="GO" id="GO:0005509">
    <property type="term" value="F:calcium ion binding"/>
    <property type="evidence" value="ECO:0007669"/>
    <property type="project" value="InterPro"/>
</dbReference>
<dbReference type="CDD" id="cd00051">
    <property type="entry name" value="EFh"/>
    <property type="match status" value="2"/>
</dbReference>
<feature type="domain" description="EF-hand" evidence="4">
    <location>
        <begin position="278"/>
        <end position="313"/>
    </location>
</feature>
<dbReference type="Pfam" id="PF13499">
    <property type="entry name" value="EF-hand_7"/>
    <property type="match status" value="1"/>
</dbReference>
<dbReference type="AlphaFoldDB" id="A0A0M0J7Q6"/>
<dbReference type="Proteomes" id="UP000037460">
    <property type="component" value="Unassembled WGS sequence"/>
</dbReference>
<feature type="domain" description="EF-hand" evidence="4">
    <location>
        <begin position="193"/>
        <end position="228"/>
    </location>
</feature>
<dbReference type="PROSITE" id="PS50222">
    <property type="entry name" value="EF_HAND_2"/>
    <property type="match status" value="4"/>
</dbReference>
<dbReference type="SMART" id="SM00054">
    <property type="entry name" value="EFh"/>
    <property type="match status" value="4"/>
</dbReference>
<evidence type="ECO:0000256" key="3">
    <source>
        <dbReference type="SAM" id="MobiDB-lite"/>
    </source>
</evidence>
<keyword evidence="6" id="KW-1185">Reference proteome</keyword>
<evidence type="ECO:0000313" key="5">
    <source>
        <dbReference type="EMBL" id="KOO22485.1"/>
    </source>
</evidence>
<protein>
    <submittedName>
        <fullName evidence="5">Putative calcium-binding protein cml16-like protein</fullName>
    </submittedName>
</protein>
<dbReference type="OrthoDB" id="26525at2759"/>
<feature type="domain" description="EF-hand" evidence="4">
    <location>
        <begin position="229"/>
        <end position="264"/>
    </location>
</feature>
<comment type="caution">
    <text evidence="5">The sequence shown here is derived from an EMBL/GenBank/DDBJ whole genome shotgun (WGS) entry which is preliminary data.</text>
</comment>
<keyword evidence="1" id="KW-0106">Calcium</keyword>
<dbReference type="PANTHER" id="PTHR47225:SF1">
    <property type="entry name" value="EF-HAND CALCIUM-BINDING DOMAIN-CONTAINING PROTEIN 12"/>
    <property type="match status" value="1"/>
</dbReference>
<evidence type="ECO:0000256" key="2">
    <source>
        <dbReference type="SAM" id="Coils"/>
    </source>
</evidence>
<dbReference type="Gene3D" id="1.10.238.10">
    <property type="entry name" value="EF-hand"/>
    <property type="match status" value="2"/>
</dbReference>
<dbReference type="PANTHER" id="PTHR47225">
    <property type="entry name" value="EF-HAND CALCIUM-BINDING DOMAIN-CONTAINING PROTEIN 12"/>
    <property type="match status" value="1"/>
</dbReference>
<accession>A0A0M0J7Q6</accession>
<evidence type="ECO:0000313" key="6">
    <source>
        <dbReference type="Proteomes" id="UP000037460"/>
    </source>
</evidence>
<evidence type="ECO:0000256" key="1">
    <source>
        <dbReference type="ARBA" id="ARBA00022837"/>
    </source>
</evidence>
<dbReference type="InterPro" id="IPR002048">
    <property type="entry name" value="EF_hand_dom"/>
</dbReference>
<evidence type="ECO:0000259" key="4">
    <source>
        <dbReference type="PROSITE" id="PS50222"/>
    </source>
</evidence>
<dbReference type="InterPro" id="IPR018247">
    <property type="entry name" value="EF_Hand_1_Ca_BS"/>
</dbReference>
<reference evidence="6" key="1">
    <citation type="journal article" date="2015" name="PLoS Genet.">
        <title>Genome Sequence and Transcriptome Analyses of Chrysochromulina tobin: Metabolic Tools for Enhanced Algal Fitness in the Prominent Order Prymnesiales (Haptophyceae).</title>
        <authorList>
            <person name="Hovde B.T."/>
            <person name="Deodato C.R."/>
            <person name="Hunsperger H.M."/>
            <person name="Ryken S.A."/>
            <person name="Yost W."/>
            <person name="Jha R.K."/>
            <person name="Patterson J."/>
            <person name="Monnat R.J. Jr."/>
            <person name="Barlow S.B."/>
            <person name="Starkenburg S.R."/>
            <person name="Cattolico R.A."/>
        </authorList>
    </citation>
    <scope>NUCLEOTIDE SEQUENCE</scope>
    <source>
        <strain evidence="6">CCMP291</strain>
    </source>
</reference>
<organism evidence="5 6">
    <name type="scientific">Chrysochromulina tobinii</name>
    <dbReference type="NCBI Taxonomy" id="1460289"/>
    <lineage>
        <taxon>Eukaryota</taxon>
        <taxon>Haptista</taxon>
        <taxon>Haptophyta</taxon>
        <taxon>Prymnesiophyceae</taxon>
        <taxon>Prymnesiales</taxon>
        <taxon>Chrysochromulinaceae</taxon>
        <taxon>Chrysochromulina</taxon>
    </lineage>
</organism>